<proteinExistence type="predicted"/>
<dbReference type="Proteomes" id="UP001500837">
    <property type="component" value="Unassembled WGS sequence"/>
</dbReference>
<sequence length="177" mass="19751">MALRATRPPAYKATASEDPRMKEYERKGLLERIGRESATVGATIPDEIALDGESFPLREFVFETSGLDRIPPERREEVADAKRTLRRARRERVERLEEAELDYAEGETLADEVIGIDRALNALESLGSGGDIEREISAKEAADTKRWHTFLKKALGHDDGSSRGRGRGNEVGRSGDR</sequence>
<evidence type="ECO:0000313" key="3">
    <source>
        <dbReference type="Proteomes" id="UP001500837"/>
    </source>
</evidence>
<reference evidence="2 3" key="1">
    <citation type="journal article" date="2019" name="Int. J. Syst. Evol. Microbiol.">
        <title>The Global Catalogue of Microorganisms (GCM) 10K type strain sequencing project: providing services to taxonomists for standard genome sequencing and annotation.</title>
        <authorList>
            <consortium name="The Broad Institute Genomics Platform"/>
            <consortium name="The Broad Institute Genome Sequencing Center for Infectious Disease"/>
            <person name="Wu L."/>
            <person name="Ma J."/>
        </authorList>
    </citation>
    <scope>NUCLEOTIDE SEQUENCE [LARGE SCALE GENOMIC DNA]</scope>
    <source>
        <strain evidence="2 3">JCM 16330</strain>
    </source>
</reference>
<keyword evidence="3" id="KW-1185">Reference proteome</keyword>
<dbReference type="EMBL" id="BAAABL010000021">
    <property type="protein sequence ID" value="GAA0292415.1"/>
    <property type="molecule type" value="Genomic_DNA"/>
</dbReference>
<evidence type="ECO:0000256" key="1">
    <source>
        <dbReference type="SAM" id="MobiDB-lite"/>
    </source>
</evidence>
<dbReference type="InterPro" id="IPR043900">
    <property type="entry name" value="DUF5788"/>
</dbReference>
<protein>
    <submittedName>
        <fullName evidence="2">DUF5788 family protein</fullName>
    </submittedName>
</protein>
<name>A0AAV3S4L6_9EURY</name>
<feature type="region of interest" description="Disordered" evidence="1">
    <location>
        <begin position="1"/>
        <end position="23"/>
    </location>
</feature>
<comment type="caution">
    <text evidence="2">The sequence shown here is derived from an EMBL/GenBank/DDBJ whole genome shotgun (WGS) entry which is preliminary data.</text>
</comment>
<feature type="compositionally biased region" description="Basic and acidic residues" evidence="1">
    <location>
        <begin position="155"/>
        <end position="177"/>
    </location>
</feature>
<gene>
    <name evidence="2" type="ORF">GCM10009066_03640</name>
</gene>
<organism evidence="2 3">
    <name type="scientific">Halarchaeum salinum</name>
    <dbReference type="NCBI Taxonomy" id="489912"/>
    <lineage>
        <taxon>Archaea</taxon>
        <taxon>Methanobacteriati</taxon>
        <taxon>Methanobacteriota</taxon>
        <taxon>Stenosarchaea group</taxon>
        <taxon>Halobacteria</taxon>
        <taxon>Halobacteriales</taxon>
        <taxon>Halobacteriaceae</taxon>
    </lineage>
</organism>
<feature type="region of interest" description="Disordered" evidence="1">
    <location>
        <begin position="153"/>
        <end position="177"/>
    </location>
</feature>
<evidence type="ECO:0000313" key="2">
    <source>
        <dbReference type="EMBL" id="GAA0292415.1"/>
    </source>
</evidence>
<dbReference type="AlphaFoldDB" id="A0AAV3S4L6"/>
<dbReference type="Pfam" id="PF19101">
    <property type="entry name" value="DUF5788"/>
    <property type="match status" value="1"/>
</dbReference>
<accession>A0AAV3S4L6</accession>